<dbReference type="InterPro" id="IPR036397">
    <property type="entry name" value="RNaseH_sf"/>
</dbReference>
<dbReference type="InterPro" id="IPR053151">
    <property type="entry name" value="RNase_H-like"/>
</dbReference>
<gene>
    <name evidence="2" type="ORF">PVK06_027562</name>
</gene>
<dbReference type="PANTHER" id="PTHR47723:SF13">
    <property type="entry name" value="PUTATIVE-RELATED"/>
    <property type="match status" value="1"/>
</dbReference>
<dbReference type="Gene3D" id="3.30.420.10">
    <property type="entry name" value="Ribonuclease H-like superfamily/Ribonuclease H"/>
    <property type="match status" value="1"/>
</dbReference>
<reference evidence="2 3" key="1">
    <citation type="submission" date="2023-03" db="EMBL/GenBank/DDBJ databases">
        <title>WGS of Gossypium arboreum.</title>
        <authorList>
            <person name="Yu D."/>
        </authorList>
    </citation>
    <scope>NUCLEOTIDE SEQUENCE [LARGE SCALE GENOMIC DNA]</scope>
    <source>
        <tissue evidence="2">Leaf</tissue>
    </source>
</reference>
<evidence type="ECO:0000313" key="3">
    <source>
        <dbReference type="Proteomes" id="UP001358586"/>
    </source>
</evidence>
<evidence type="ECO:0000259" key="1">
    <source>
        <dbReference type="Pfam" id="PF13456"/>
    </source>
</evidence>
<comment type="caution">
    <text evidence="2">The sequence shown here is derived from an EMBL/GenBank/DDBJ whole genome shotgun (WGS) entry which is preliminary data.</text>
</comment>
<keyword evidence="3" id="KW-1185">Reference proteome</keyword>
<dbReference type="EMBL" id="JARKNE010000008">
    <property type="protein sequence ID" value="KAK5812149.1"/>
    <property type="molecule type" value="Genomic_DNA"/>
</dbReference>
<organism evidence="2 3">
    <name type="scientific">Gossypium arboreum</name>
    <name type="common">Tree cotton</name>
    <name type="synonym">Gossypium nanking</name>
    <dbReference type="NCBI Taxonomy" id="29729"/>
    <lineage>
        <taxon>Eukaryota</taxon>
        <taxon>Viridiplantae</taxon>
        <taxon>Streptophyta</taxon>
        <taxon>Embryophyta</taxon>
        <taxon>Tracheophyta</taxon>
        <taxon>Spermatophyta</taxon>
        <taxon>Magnoliopsida</taxon>
        <taxon>eudicotyledons</taxon>
        <taxon>Gunneridae</taxon>
        <taxon>Pentapetalae</taxon>
        <taxon>rosids</taxon>
        <taxon>malvids</taxon>
        <taxon>Malvales</taxon>
        <taxon>Malvaceae</taxon>
        <taxon>Malvoideae</taxon>
        <taxon>Gossypium</taxon>
    </lineage>
</organism>
<dbReference type="Proteomes" id="UP001358586">
    <property type="component" value="Chromosome 8"/>
</dbReference>
<protein>
    <recommendedName>
        <fullName evidence="1">RNase H type-1 domain-containing protein</fullName>
    </recommendedName>
</protein>
<name>A0ABR0P0M6_GOSAR</name>
<accession>A0ABR0P0M6</accession>
<dbReference type="Pfam" id="PF13456">
    <property type="entry name" value="RVT_3"/>
    <property type="match status" value="1"/>
</dbReference>
<dbReference type="PANTHER" id="PTHR47723">
    <property type="entry name" value="OS05G0353850 PROTEIN"/>
    <property type="match status" value="1"/>
</dbReference>
<feature type="domain" description="RNase H type-1" evidence="1">
    <location>
        <begin position="6"/>
        <end position="89"/>
    </location>
</feature>
<proteinExistence type="predicted"/>
<evidence type="ECO:0000313" key="2">
    <source>
        <dbReference type="EMBL" id="KAK5812149.1"/>
    </source>
</evidence>
<dbReference type="InterPro" id="IPR002156">
    <property type="entry name" value="RNaseH_domain"/>
</dbReference>
<sequence length="91" mass="10272">MLGYSRLLGSCSILNAELSRVFEGLTMVWSLGVHRLGVDCDNAMEVQQTTIKQGCINRLRLLRDIKSMCGRLREVSFKYIYNAANQLVDGM</sequence>